<dbReference type="PANTHER" id="PTHR12922">
    <property type="entry name" value="UBIQUINONE BIOSYNTHESIS PROTEIN"/>
    <property type="match status" value="1"/>
</dbReference>
<feature type="binding site" evidence="6">
    <location>
        <position position="132"/>
    </location>
    <ligand>
        <name>Zn(2+)</name>
        <dbReference type="ChEBI" id="CHEBI:29105"/>
    </ligand>
</feature>
<dbReference type="GO" id="GO:0031314">
    <property type="term" value="C:extrinsic component of mitochondrial inner membrane"/>
    <property type="evidence" value="ECO:0007669"/>
    <property type="project" value="UniProtKB-UniRule"/>
</dbReference>
<keyword evidence="1 6" id="KW-0831">Ubiquinone biosynthesis</keyword>
<name>A0AAV3QU83_LITER</name>
<dbReference type="Proteomes" id="UP001454036">
    <property type="component" value="Unassembled WGS sequence"/>
</dbReference>
<sequence length="232" mass="26321">MTMLEAARTRLSGWQRAAIAVGSAVGSIHNPGRADLIAAMAETTSKSAFKRVLERMKTTPEGRAILLERPRIVSSNIEHIWDLPPHTFGGAYASFMRSRNFSPDDRTPVRFLPDDELSYVVTRSREAHDLWHTLFGLNTNLIGETSLKLIEFMQMQLPMAFIMVGGSLTLLLNEKQSKLFYGHYFPWAFQAGLQSTDLMSVYYEKHFHEDIDDVRRKWGIVPAPLPPKSNQL</sequence>
<comment type="cofactor">
    <cofactor evidence="6">
        <name>Zn(2+)</name>
        <dbReference type="ChEBI" id="CHEBI:29105"/>
    </cofactor>
</comment>
<keyword evidence="4 6" id="KW-0472">Membrane</keyword>
<reference evidence="7 8" key="1">
    <citation type="submission" date="2024-01" db="EMBL/GenBank/DDBJ databases">
        <title>The complete chloroplast genome sequence of Lithospermum erythrorhizon: insights into the phylogenetic relationship among Boraginaceae species and the maternal lineages of purple gromwells.</title>
        <authorList>
            <person name="Okada T."/>
            <person name="Watanabe K."/>
        </authorList>
    </citation>
    <scope>NUCLEOTIDE SEQUENCE [LARGE SCALE GENOMIC DNA]</scope>
</reference>
<keyword evidence="3 6" id="KW-0496">Mitochondrion</keyword>
<keyword evidence="2 6" id="KW-0999">Mitochondrion inner membrane</keyword>
<evidence type="ECO:0000256" key="4">
    <source>
        <dbReference type="ARBA" id="ARBA00023136"/>
    </source>
</evidence>
<comment type="subcellular location">
    <subcellularLocation>
        <location evidence="6">Mitochondrion inner membrane</location>
        <topology evidence="6">Peripheral membrane protein</topology>
        <orientation evidence="6">Matrix side</orientation>
    </subcellularLocation>
</comment>
<feature type="binding site" evidence="6">
    <location>
        <position position="144"/>
    </location>
    <ligand>
        <name>Zn(2+)</name>
        <dbReference type="ChEBI" id="CHEBI:29105"/>
    </ligand>
</feature>
<gene>
    <name evidence="7" type="ORF">LIER_22542</name>
</gene>
<evidence type="ECO:0000256" key="2">
    <source>
        <dbReference type="ARBA" id="ARBA00022792"/>
    </source>
</evidence>
<evidence type="ECO:0000256" key="3">
    <source>
        <dbReference type="ARBA" id="ARBA00023128"/>
    </source>
</evidence>
<protein>
    <recommendedName>
        <fullName evidence="6">Ubiquinone biosynthesis protein COQ4 homolog, mitochondrial</fullName>
    </recommendedName>
    <alternativeName>
        <fullName evidence="6">4-hydroxy-3-methoxy-5-polyprenylbenzoate decarboxylase</fullName>
        <ecNumber evidence="6">4.1.1.130</ecNumber>
    </alternativeName>
    <alternativeName>
        <fullName evidence="6">Coenzyme Q biosynthesis protein 4 homolog</fullName>
    </alternativeName>
</protein>
<keyword evidence="6" id="KW-0862">Zinc</keyword>
<comment type="similarity">
    <text evidence="6">Belongs to the COQ4 family.</text>
</comment>
<comment type="subunit">
    <text evidence="6">Component of a multi-subunit COQ enzyme complex.</text>
</comment>
<feature type="binding site" evidence="6">
    <location>
        <position position="129"/>
    </location>
    <ligand>
        <name>Zn(2+)</name>
        <dbReference type="ChEBI" id="CHEBI:29105"/>
    </ligand>
</feature>
<dbReference type="InterPro" id="IPR007715">
    <property type="entry name" value="Coq4"/>
</dbReference>
<proteinExistence type="inferred from homology"/>
<dbReference type="Pfam" id="PF05019">
    <property type="entry name" value="Coq4"/>
    <property type="match status" value="1"/>
</dbReference>
<dbReference type="AlphaFoldDB" id="A0AAV3QU83"/>
<organism evidence="7 8">
    <name type="scientific">Lithospermum erythrorhizon</name>
    <name type="common">Purple gromwell</name>
    <name type="synonym">Lithospermum officinale var. erythrorhizon</name>
    <dbReference type="NCBI Taxonomy" id="34254"/>
    <lineage>
        <taxon>Eukaryota</taxon>
        <taxon>Viridiplantae</taxon>
        <taxon>Streptophyta</taxon>
        <taxon>Embryophyta</taxon>
        <taxon>Tracheophyta</taxon>
        <taxon>Spermatophyta</taxon>
        <taxon>Magnoliopsida</taxon>
        <taxon>eudicotyledons</taxon>
        <taxon>Gunneridae</taxon>
        <taxon>Pentapetalae</taxon>
        <taxon>asterids</taxon>
        <taxon>lamiids</taxon>
        <taxon>Boraginales</taxon>
        <taxon>Boraginaceae</taxon>
        <taxon>Boraginoideae</taxon>
        <taxon>Lithospermeae</taxon>
        <taxon>Lithospermum</taxon>
    </lineage>
</organism>
<dbReference type="InterPro" id="IPR027540">
    <property type="entry name" value="Coq4_euk"/>
</dbReference>
<evidence type="ECO:0000256" key="1">
    <source>
        <dbReference type="ARBA" id="ARBA00022688"/>
    </source>
</evidence>
<evidence type="ECO:0000313" key="7">
    <source>
        <dbReference type="EMBL" id="GAA0167662.1"/>
    </source>
</evidence>
<dbReference type="PANTHER" id="PTHR12922:SF7">
    <property type="entry name" value="UBIQUINONE BIOSYNTHESIS PROTEIN COQ4 HOMOLOG, MITOCHONDRIAL"/>
    <property type="match status" value="1"/>
</dbReference>
<dbReference type="EC" id="4.1.1.130" evidence="6"/>
<accession>A0AAV3QU83</accession>
<evidence type="ECO:0000256" key="5">
    <source>
        <dbReference type="ARBA" id="ARBA00023239"/>
    </source>
</evidence>
<dbReference type="GO" id="GO:0120539">
    <property type="term" value="F:4-hydroxy-3-methoxy-5-polyprenylbenzoate decarboxylase activity"/>
    <property type="evidence" value="ECO:0007669"/>
    <property type="project" value="UniProtKB-EC"/>
</dbReference>
<comment type="caution">
    <text evidence="7">The sequence shown here is derived from an EMBL/GenBank/DDBJ whole genome shotgun (WGS) entry which is preliminary data.</text>
</comment>
<keyword evidence="8" id="KW-1185">Reference proteome</keyword>
<feature type="binding site" evidence="6">
    <location>
        <position position="128"/>
    </location>
    <ligand>
        <name>Zn(2+)</name>
        <dbReference type="ChEBI" id="CHEBI:29105"/>
    </ligand>
</feature>
<dbReference type="HAMAP" id="MF_03111">
    <property type="entry name" value="Coq4"/>
    <property type="match status" value="1"/>
</dbReference>
<evidence type="ECO:0000313" key="8">
    <source>
        <dbReference type="Proteomes" id="UP001454036"/>
    </source>
</evidence>
<dbReference type="EMBL" id="BAABME010006176">
    <property type="protein sequence ID" value="GAA0167662.1"/>
    <property type="molecule type" value="Genomic_DNA"/>
</dbReference>
<comment type="function">
    <text evidence="6">Lyase that catalyzes the C1-decarboxylation of 4-hydroxy-3-methoxy-5-(all-trans-polyprenyl)benzoic acid into 2-methoxy-6-(all-trans-polyprenyl)phenol during ubiquinone biosynthesis.</text>
</comment>
<comment type="pathway">
    <text evidence="6">Cofactor biosynthesis; ubiquinone biosynthesis.</text>
</comment>
<keyword evidence="6" id="KW-0479">Metal-binding</keyword>
<evidence type="ECO:0000256" key="6">
    <source>
        <dbReference type="HAMAP-Rule" id="MF_03111"/>
    </source>
</evidence>
<keyword evidence="5 6" id="KW-0456">Lyase</keyword>
<comment type="catalytic activity">
    <reaction evidence="6">
        <text>a 4-hydroxy-3-methoxy-5-(all-trans-polyprenyl)benzoate + H(+) = a 2-methoxy-6-(all-trans-polyprenyl)phenol + CO2</text>
        <dbReference type="Rhea" id="RHEA:81179"/>
        <dbReference type="Rhea" id="RHEA-COMP:9551"/>
        <dbReference type="Rhea" id="RHEA-COMP:10931"/>
        <dbReference type="ChEBI" id="CHEBI:15378"/>
        <dbReference type="ChEBI" id="CHEBI:16526"/>
        <dbReference type="ChEBI" id="CHEBI:62731"/>
        <dbReference type="ChEBI" id="CHEBI:84443"/>
        <dbReference type="EC" id="4.1.1.130"/>
    </reaction>
</comment>
<dbReference type="GO" id="GO:0008270">
    <property type="term" value="F:zinc ion binding"/>
    <property type="evidence" value="ECO:0007669"/>
    <property type="project" value="UniProtKB-UniRule"/>
</dbReference>